<evidence type="ECO:0000259" key="2">
    <source>
        <dbReference type="Pfam" id="PF05651"/>
    </source>
</evidence>
<proteinExistence type="inferred from homology"/>
<gene>
    <name evidence="5" type="ORF">ACFOZY_01420</name>
</gene>
<name>A0ABV8WZL3_9LACT</name>
<sequence>MFDLTALGAQLVKELSELIEQSIIVTDQHGVIIASTDRSRLNTIHEGATLAMETRQELPMTEEMTGKLHGVRPGVVLPIIVTDIPIGVIGITGKPLEIEKYAKLVRKVAELFVTEFMARQEHERGFRDLELLIFDLFTTDMDEIAMVERSKLLGLDITAFSRVAVIESNKAFDFTEVEDLLRTQRIHPNLKLVRWGVGKLIMLVPENAETQLRTKLGEFEQLVKSYRSDSIGIGVGAAKPYTHLKESFQEAERAAAVSRNWKRIVFEEELKLELLYHSLPNEVKEEYRRRTIEPLLGDEELVQTLKVWLKNTGSLQEIANELHIHKNTLKYRVQKIEEILNLNFDNKEHIAIVAVAIGLLAAK</sequence>
<dbReference type="Gene3D" id="1.10.10.2840">
    <property type="entry name" value="PucR C-terminal helix-turn-helix domain"/>
    <property type="match status" value="1"/>
</dbReference>
<dbReference type="Pfam" id="PF13556">
    <property type="entry name" value="HTH_30"/>
    <property type="match status" value="1"/>
</dbReference>
<evidence type="ECO:0000313" key="5">
    <source>
        <dbReference type="EMBL" id="MFC4409088.1"/>
    </source>
</evidence>
<dbReference type="InterPro" id="IPR008599">
    <property type="entry name" value="Diacid_rec"/>
</dbReference>
<reference evidence="6" key="1">
    <citation type="journal article" date="2019" name="Int. J. Syst. Evol. Microbiol.">
        <title>The Global Catalogue of Microorganisms (GCM) 10K type strain sequencing project: providing services to taxonomists for standard genome sequencing and annotation.</title>
        <authorList>
            <consortium name="The Broad Institute Genomics Platform"/>
            <consortium name="The Broad Institute Genome Sequencing Center for Infectious Disease"/>
            <person name="Wu L."/>
            <person name="Ma J."/>
        </authorList>
    </citation>
    <scope>NUCLEOTIDE SEQUENCE [LARGE SCALE GENOMIC DNA]</scope>
    <source>
        <strain evidence="6">CCUG 59778</strain>
    </source>
</reference>
<comment type="similarity">
    <text evidence="1">Belongs to the CdaR family.</text>
</comment>
<dbReference type="InterPro" id="IPR051448">
    <property type="entry name" value="CdaR-like_regulators"/>
</dbReference>
<dbReference type="Pfam" id="PF17853">
    <property type="entry name" value="GGDEF_2"/>
    <property type="match status" value="1"/>
</dbReference>
<protein>
    <submittedName>
        <fullName evidence="5">CdaR family transcriptional regulator</fullName>
    </submittedName>
</protein>
<dbReference type="Pfam" id="PF05651">
    <property type="entry name" value="Diacid_rec"/>
    <property type="match status" value="1"/>
</dbReference>
<keyword evidence="6" id="KW-1185">Reference proteome</keyword>
<dbReference type="InterPro" id="IPR025736">
    <property type="entry name" value="PucR_C-HTH_dom"/>
</dbReference>
<feature type="domain" description="PucR C-terminal helix-turn-helix" evidence="3">
    <location>
        <begin position="301"/>
        <end position="357"/>
    </location>
</feature>
<comment type="caution">
    <text evidence="5">The sequence shown here is derived from an EMBL/GenBank/DDBJ whole genome shotgun (WGS) entry which is preliminary data.</text>
</comment>
<feature type="domain" description="CdaR GGDEF-like" evidence="4">
    <location>
        <begin position="142"/>
        <end position="257"/>
    </location>
</feature>
<evidence type="ECO:0000313" key="6">
    <source>
        <dbReference type="Proteomes" id="UP001595817"/>
    </source>
</evidence>
<dbReference type="InterPro" id="IPR042070">
    <property type="entry name" value="PucR_C-HTH_sf"/>
</dbReference>
<evidence type="ECO:0000256" key="1">
    <source>
        <dbReference type="ARBA" id="ARBA00006754"/>
    </source>
</evidence>
<feature type="domain" description="Putative sugar diacid recognition" evidence="2">
    <location>
        <begin position="8"/>
        <end position="135"/>
    </location>
</feature>
<dbReference type="Proteomes" id="UP001595817">
    <property type="component" value="Unassembled WGS sequence"/>
</dbReference>
<organism evidence="5 6">
    <name type="scientific">Chungangia koreensis</name>
    <dbReference type="NCBI Taxonomy" id="752657"/>
    <lineage>
        <taxon>Bacteria</taxon>
        <taxon>Bacillati</taxon>
        <taxon>Bacillota</taxon>
        <taxon>Bacilli</taxon>
        <taxon>Lactobacillales</taxon>
        <taxon>Chungangia</taxon>
    </lineage>
</organism>
<accession>A0ABV8WZL3</accession>
<dbReference type="PANTHER" id="PTHR33744">
    <property type="entry name" value="CARBOHYDRATE DIACID REGULATOR"/>
    <property type="match status" value="1"/>
</dbReference>
<dbReference type="InterPro" id="IPR041522">
    <property type="entry name" value="CdaR_GGDEF"/>
</dbReference>
<dbReference type="RefSeq" id="WP_378151470.1">
    <property type="nucleotide sequence ID" value="NZ_JBHSEC010000001.1"/>
</dbReference>
<evidence type="ECO:0000259" key="4">
    <source>
        <dbReference type="Pfam" id="PF17853"/>
    </source>
</evidence>
<dbReference type="EMBL" id="JBHSEC010000001">
    <property type="protein sequence ID" value="MFC4409088.1"/>
    <property type="molecule type" value="Genomic_DNA"/>
</dbReference>
<dbReference type="PANTHER" id="PTHR33744:SF16">
    <property type="entry name" value="CARBOHYDRATE DIACID REGULATOR"/>
    <property type="match status" value="1"/>
</dbReference>
<evidence type="ECO:0000259" key="3">
    <source>
        <dbReference type="Pfam" id="PF13556"/>
    </source>
</evidence>